<keyword evidence="1" id="KW-0229">DNA integration</keyword>
<sequence length="376" mass="43428">MKVVFATNLPHSSVAGMVEMATIRNRGEYQWEAQIRRKGYPAQRKTFETKSDAQAWARMIESEIDRGIFVSRVEAERTAFHQLIDRYISEIAPKHKGAYSEIKRLEALKRHPLATRIVATLTSSDFARYRDERLKIRKGNTVKRELALYQCVIEVARREWGIHLAENPVRMVSRPSYNDERSRRLDPIEEQYMLGALELRERRADGTYADASHNPWIRPIVQLAIETAMRRGEIFELRWKHVNLERRTAHLPATKNGLPRTVPLSPKAIQLLKDLPRSLCGRVFPTTADALKKAFVRGLERARLKYLGDCGIAQVTPREDFLINLRFHDLRHEATCRLATKLPNLIELASVTGHREVNMLKRYYNITAEELAAKLA</sequence>
<evidence type="ECO:0000256" key="1">
    <source>
        <dbReference type="ARBA" id="ARBA00022908"/>
    </source>
</evidence>
<dbReference type="GO" id="GO:0003677">
    <property type="term" value="F:DNA binding"/>
    <property type="evidence" value="ECO:0007669"/>
    <property type="project" value="InterPro"/>
</dbReference>
<dbReference type="SUPFAM" id="SSF56349">
    <property type="entry name" value="DNA breaking-rejoining enzymes"/>
    <property type="match status" value="1"/>
</dbReference>
<dbReference type="InterPro" id="IPR050090">
    <property type="entry name" value="Tyrosine_recombinase_XerCD"/>
</dbReference>
<dbReference type="EMBL" id="RBUQ01000358">
    <property type="protein sequence ID" value="RMV27914.1"/>
    <property type="molecule type" value="Genomic_DNA"/>
</dbReference>
<dbReference type="Proteomes" id="UP000271631">
    <property type="component" value="Unassembled WGS sequence"/>
</dbReference>
<dbReference type="PANTHER" id="PTHR30349">
    <property type="entry name" value="PHAGE INTEGRASE-RELATED"/>
    <property type="match status" value="1"/>
</dbReference>
<protein>
    <submittedName>
        <fullName evidence="4">Shufflon-specific recombinase</fullName>
    </submittedName>
</protein>
<evidence type="ECO:0000313" key="4">
    <source>
        <dbReference type="EMBL" id="RMV27914.1"/>
    </source>
</evidence>
<dbReference type="PROSITE" id="PS51898">
    <property type="entry name" value="TYR_RECOMBINASE"/>
    <property type="match status" value="1"/>
</dbReference>
<dbReference type="InterPro" id="IPR011010">
    <property type="entry name" value="DNA_brk_join_enz"/>
</dbReference>
<organism evidence="4 5">
    <name type="scientific">Pseudomonas syringae pv. maculicola</name>
    <dbReference type="NCBI Taxonomy" id="59511"/>
    <lineage>
        <taxon>Bacteria</taxon>
        <taxon>Pseudomonadati</taxon>
        <taxon>Pseudomonadota</taxon>
        <taxon>Gammaproteobacteria</taxon>
        <taxon>Pseudomonadales</taxon>
        <taxon>Pseudomonadaceae</taxon>
        <taxon>Pseudomonas</taxon>
    </lineage>
</organism>
<dbReference type="Pfam" id="PF00589">
    <property type="entry name" value="Phage_integrase"/>
    <property type="match status" value="1"/>
</dbReference>
<dbReference type="InterPro" id="IPR002104">
    <property type="entry name" value="Integrase_catalytic"/>
</dbReference>
<dbReference type="Gene3D" id="1.10.443.10">
    <property type="entry name" value="Intergrase catalytic core"/>
    <property type="match status" value="1"/>
</dbReference>
<comment type="caution">
    <text evidence="4">The sequence shown here is derived from an EMBL/GenBank/DDBJ whole genome shotgun (WGS) entry which is preliminary data.</text>
</comment>
<name>A0A3M6BAC5_PSEYM</name>
<reference evidence="4 5" key="1">
    <citation type="submission" date="2018-08" db="EMBL/GenBank/DDBJ databases">
        <title>Recombination of ecologically and evolutionarily significant loci maintains genetic cohesion in the Pseudomonas syringae species complex.</title>
        <authorList>
            <person name="Dillon M."/>
            <person name="Thakur S."/>
            <person name="Almeida R.N.D."/>
            <person name="Weir B.S."/>
            <person name="Guttman D.S."/>
        </authorList>
    </citation>
    <scope>NUCLEOTIDE SEQUENCE [LARGE SCALE GENOMIC DNA]</scope>
    <source>
        <strain evidence="4 5">ICMP 11281</strain>
    </source>
</reference>
<dbReference type="InterPro" id="IPR013762">
    <property type="entry name" value="Integrase-like_cat_sf"/>
</dbReference>
<evidence type="ECO:0000259" key="3">
    <source>
        <dbReference type="PROSITE" id="PS51898"/>
    </source>
</evidence>
<keyword evidence="2" id="KW-0233">DNA recombination</keyword>
<dbReference type="GO" id="GO:0015074">
    <property type="term" value="P:DNA integration"/>
    <property type="evidence" value="ECO:0007669"/>
    <property type="project" value="UniProtKB-KW"/>
</dbReference>
<dbReference type="PANTHER" id="PTHR30349:SF94">
    <property type="entry name" value="INTEGRASE_RECOMBINASE HI_1414-RELATED"/>
    <property type="match status" value="1"/>
</dbReference>
<dbReference type="GO" id="GO:0006310">
    <property type="term" value="P:DNA recombination"/>
    <property type="evidence" value="ECO:0007669"/>
    <property type="project" value="UniProtKB-KW"/>
</dbReference>
<evidence type="ECO:0000256" key="2">
    <source>
        <dbReference type="ARBA" id="ARBA00023172"/>
    </source>
</evidence>
<evidence type="ECO:0000313" key="5">
    <source>
        <dbReference type="Proteomes" id="UP000271631"/>
    </source>
</evidence>
<dbReference type="AlphaFoldDB" id="A0A3M6BAC5"/>
<dbReference type="CDD" id="cd00796">
    <property type="entry name" value="INT_Rci_Hp1_C"/>
    <property type="match status" value="1"/>
</dbReference>
<feature type="domain" description="Tyr recombinase" evidence="3">
    <location>
        <begin position="180"/>
        <end position="376"/>
    </location>
</feature>
<gene>
    <name evidence="4" type="ORF">ALP13_05279</name>
</gene>
<accession>A0A3M6BAC5</accession>
<proteinExistence type="predicted"/>